<keyword evidence="1" id="KW-0614">Plasmid</keyword>
<keyword evidence="1" id="KW-0695">RNA-directed DNA polymerase</keyword>
<gene>
    <name evidence="1" type="primary">ltrA</name>
    <name evidence="1" type="ORF">A4U53_002580</name>
</gene>
<dbReference type="EMBL" id="CP171850">
    <property type="protein sequence ID" value="XKM38009.1"/>
    <property type="molecule type" value="Genomic_DNA"/>
</dbReference>
<dbReference type="Proteomes" id="UP000078465">
    <property type="component" value="Plasmid unnamed3"/>
</dbReference>
<sequence length="440" mass="50081">MSLQTPDKIRTLQRKLYRKAKAEPAFRFYALYDKICRDDILYHAYRLARSNAGSPGVDGVTFARIEAAGAQEWLAGLREELVSKTYRPQLVRRVMLPKPGGGERPLGIPTIRDRVVQTAAKLVLEPIFEADFEDSAYGYRPNRGGGQAVKEVHRLICRGYTDVVDADLSGYFDSIPHADLLRSVARRVVDRHVLHLIKMWLKAPVEERDGDGKRRMSGGRNATSGTPQGGVASPMLANIYMNRFLKHWRQTARGEAFQAHVVSYADDFVILSRGYAEEALSWTRLVMAKLGLTLNEAKTSVRNARQEHFDFLGYSFGPEHFRKDGHWYLGASPSRKSVQRLKKKVSDLLVPGEMGTWPDVRNRLNRLLRGWSTYFGYGSRLPAYRAVDNHVYERVRNFLTRRHKVAGRGSHRFSDDYVFGEGGVLRLRRVHIGPPPRAMR</sequence>
<keyword evidence="1" id="KW-0808">Transferase</keyword>
<proteinExistence type="predicted"/>
<organism evidence="1 2">
    <name type="scientific">Rhizobium ruizarguesonis</name>
    <dbReference type="NCBI Taxonomy" id="2081791"/>
    <lineage>
        <taxon>Bacteria</taxon>
        <taxon>Pseudomonadati</taxon>
        <taxon>Pseudomonadota</taxon>
        <taxon>Alphaproteobacteria</taxon>
        <taxon>Hyphomicrobiales</taxon>
        <taxon>Rhizobiaceae</taxon>
        <taxon>Rhizobium/Agrobacterium group</taxon>
        <taxon>Rhizobium</taxon>
    </lineage>
</organism>
<name>A0ACD5EFZ4_9HYPH</name>
<evidence type="ECO:0000313" key="2">
    <source>
        <dbReference type="Proteomes" id="UP000078465"/>
    </source>
</evidence>
<geneLocation type="plasmid" evidence="1 2">
    <name>unnamed3</name>
</geneLocation>
<protein>
    <submittedName>
        <fullName evidence="1">Group II intron reverse transcriptase/maturase</fullName>
        <ecNumber evidence="1">2.7.7.49</ecNumber>
    </submittedName>
</protein>
<accession>A0ACD5EFZ4</accession>
<keyword evidence="1" id="KW-0548">Nucleotidyltransferase</keyword>
<evidence type="ECO:0000313" key="1">
    <source>
        <dbReference type="EMBL" id="XKM38009.1"/>
    </source>
</evidence>
<reference evidence="1" key="1">
    <citation type="submission" date="2024-10" db="EMBL/GenBank/DDBJ databases">
        <title>Strain of Rhizobium-related bacteria isolated fromm roots of Vavilovia formosa.</title>
        <authorList>
            <person name="Kimeklis A."/>
            <person name="Afonin A."/>
        </authorList>
    </citation>
    <scope>NUCLEOTIDE SEQUENCE</scope>
    <source>
        <strain evidence="1">Vaf-46</strain>
    </source>
</reference>
<dbReference type="EC" id="2.7.7.49" evidence="1"/>